<dbReference type="OrthoDB" id="9813051at2"/>
<dbReference type="PATRIC" id="fig|84022.5.peg.1638"/>
<dbReference type="Pfam" id="PF07314">
    <property type="entry name" value="Lit"/>
    <property type="match status" value="1"/>
</dbReference>
<dbReference type="RefSeq" id="WP_044823158.1">
    <property type="nucleotide sequence ID" value="NZ_CP009687.1"/>
</dbReference>
<dbReference type="AlphaFoldDB" id="A0A0D8IHJ5"/>
<keyword evidence="2" id="KW-1185">Reference proteome</keyword>
<gene>
    <name evidence="1" type="ORF">CACET_c04530</name>
</gene>
<proteinExistence type="predicted"/>
<evidence type="ECO:0000313" key="2">
    <source>
        <dbReference type="Proteomes" id="UP000035704"/>
    </source>
</evidence>
<dbReference type="NCBIfam" id="TIGR01906">
    <property type="entry name" value="integ_TIGR01906"/>
    <property type="match status" value="1"/>
</dbReference>
<evidence type="ECO:0000313" key="1">
    <source>
        <dbReference type="EMBL" id="AKL93969.1"/>
    </source>
</evidence>
<sequence length="226" mass="26508">MIKKVGLFVFGLLLSVVLLLTSVEIVSFNSRHYEREFKKHDIPAVTGMDMRNLQYVIGELLNYLRDEREDLDILATVAGQEREVFGEREKLHMVDVKELFIEGRWIRNISVVLLGILLVIAIKKDPDWKKSLSRMLMFTAIINLGLLTILALFIYFDFTKYFDYFHYVFFDNDLWILDPQTEILIQMLPEEFFYNTAVRIAIIYVSSLIALGVGGFWYKKKECLSR</sequence>
<dbReference type="STRING" id="84022.CACET_c04530"/>
<protein>
    <submittedName>
        <fullName evidence="1">Integral membrane protein</fullName>
    </submittedName>
</protein>
<reference evidence="1 2" key="1">
    <citation type="submission" date="2014-10" db="EMBL/GenBank/DDBJ databases">
        <title>Genome sequence of Clostridium aceticum DSM 1496.</title>
        <authorList>
            <person name="Poehlein A."/>
            <person name="Schiel-Bengelsdorf B."/>
            <person name="Gottschalk G."/>
            <person name="Duerre P."/>
            <person name="Daniel R."/>
        </authorList>
    </citation>
    <scope>NUCLEOTIDE SEQUENCE [LARGE SCALE GENOMIC DNA]</scope>
    <source>
        <strain evidence="1 2">DSM 1496</strain>
    </source>
</reference>
<dbReference type="InterPro" id="IPR010178">
    <property type="entry name" value="Lit"/>
</dbReference>
<dbReference type="KEGG" id="cace:CACET_c04530"/>
<name>A0A0D8IHJ5_9CLOT</name>
<accession>A0A0D8IHJ5</accession>
<dbReference type="EMBL" id="CP009687">
    <property type="protein sequence ID" value="AKL93969.1"/>
    <property type="molecule type" value="Genomic_DNA"/>
</dbReference>
<organism evidence="1 2">
    <name type="scientific">Clostridium aceticum</name>
    <dbReference type="NCBI Taxonomy" id="84022"/>
    <lineage>
        <taxon>Bacteria</taxon>
        <taxon>Bacillati</taxon>
        <taxon>Bacillota</taxon>
        <taxon>Clostridia</taxon>
        <taxon>Eubacteriales</taxon>
        <taxon>Clostridiaceae</taxon>
        <taxon>Clostridium</taxon>
    </lineage>
</organism>
<dbReference type="Proteomes" id="UP000035704">
    <property type="component" value="Chromosome"/>
</dbReference>